<keyword evidence="5 17" id="KW-0732">Signal</keyword>
<protein>
    <recommendedName>
        <fullName evidence="15">lytic cellulose monooxygenase (C4-dehydrogenating)</fullName>
        <ecNumber evidence="15">1.14.99.56</ecNumber>
    </recommendedName>
</protein>
<keyword evidence="11" id="KW-0119">Carbohydrate metabolism</keyword>
<evidence type="ECO:0000256" key="2">
    <source>
        <dbReference type="ARBA" id="ARBA00004613"/>
    </source>
</evidence>
<evidence type="ECO:0000256" key="14">
    <source>
        <dbReference type="ARBA" id="ARBA00045077"/>
    </source>
</evidence>
<keyword evidence="3" id="KW-0964">Secreted</keyword>
<comment type="catalytic activity">
    <reaction evidence="14">
        <text>[(1-&gt;4)-beta-D-glucosyl]n+m + reduced acceptor + O2 = 4-dehydro-beta-D-glucosyl-[(1-&gt;4)-beta-D-glucosyl]n-1 + [(1-&gt;4)-beta-D-glucosyl]m + acceptor + H2O.</text>
        <dbReference type="EC" id="1.14.99.56"/>
    </reaction>
</comment>
<evidence type="ECO:0000256" key="10">
    <source>
        <dbReference type="ARBA" id="ARBA00023157"/>
    </source>
</evidence>
<dbReference type="InterPro" id="IPR005103">
    <property type="entry name" value="AA9_LPMO"/>
</dbReference>
<dbReference type="PANTHER" id="PTHR33353">
    <property type="entry name" value="PUTATIVE (AFU_ORTHOLOGUE AFUA_1G12560)-RELATED"/>
    <property type="match status" value="1"/>
</dbReference>
<reference evidence="19" key="1">
    <citation type="submission" date="2023-02" db="EMBL/GenBank/DDBJ databases">
        <title>Colletotrichum kahawae CIFC_Que2 genome sequencing and assembly.</title>
        <authorList>
            <person name="Baroncelli R."/>
        </authorList>
    </citation>
    <scope>NUCLEOTIDE SEQUENCE</scope>
    <source>
        <strain evidence="19">CIFC_Que2</strain>
    </source>
</reference>
<evidence type="ECO:0000313" key="20">
    <source>
        <dbReference type="Proteomes" id="UP001281614"/>
    </source>
</evidence>
<dbReference type="GO" id="GO:0005576">
    <property type="term" value="C:extracellular region"/>
    <property type="evidence" value="ECO:0007669"/>
    <property type="project" value="UniProtKB-SubCell"/>
</dbReference>
<proteinExistence type="inferred from homology"/>
<dbReference type="EMBL" id="VYYT01000256">
    <property type="protein sequence ID" value="KAK2752011.1"/>
    <property type="molecule type" value="Genomic_DNA"/>
</dbReference>
<feature type="compositionally biased region" description="Basic residues" evidence="16">
    <location>
        <begin position="310"/>
        <end position="324"/>
    </location>
</feature>
<sequence>MRFSYTAAALAALTGQAAAHARVYALWSDGAEIQVDGKSGYESFIRSPPNNNPVKDITSKEIVCNADPSAKTGFAPIEAGKSVVFEWYHNTRGDDIIDGSHKGPLSTYIAEYTEGDGTGAIWTKISEEKYANGKWPVDTLIANKGKSGEVTIPASLKPGKYLLRHEIIALHESDTTYAPNSARGAQFYPSCVQIEVSGSGSDVPPENFDFQTGYKYTDSGIHFNLYNDDASSYKAPGPEVWTGGAGSGSGSTPATSAAPAATSKAAATSAAAAPTTLATQVSSAAPVATSAPAATSAAAATPSKAPSTGCKRRRAARKARRSAH</sequence>
<evidence type="ECO:0000256" key="7">
    <source>
        <dbReference type="ARBA" id="ARBA00023002"/>
    </source>
</evidence>
<keyword evidence="4" id="KW-0479">Metal-binding</keyword>
<evidence type="ECO:0000256" key="11">
    <source>
        <dbReference type="ARBA" id="ARBA00023277"/>
    </source>
</evidence>
<dbReference type="InterPro" id="IPR049892">
    <property type="entry name" value="AA9"/>
</dbReference>
<comment type="caution">
    <text evidence="19">The sequence shown here is derived from an EMBL/GenBank/DDBJ whole genome shotgun (WGS) entry which is preliminary data.</text>
</comment>
<keyword evidence="6" id="KW-0136">Cellulose degradation</keyword>
<feature type="signal peptide" evidence="17">
    <location>
        <begin position="1"/>
        <end position="19"/>
    </location>
</feature>
<dbReference type="CDD" id="cd21175">
    <property type="entry name" value="LPMO_AA9"/>
    <property type="match status" value="1"/>
</dbReference>
<keyword evidence="7" id="KW-0560">Oxidoreductase</keyword>
<gene>
    <name evidence="19" type="ORF">CKAH01_06297</name>
</gene>
<dbReference type="Pfam" id="PF03443">
    <property type="entry name" value="AA9"/>
    <property type="match status" value="1"/>
</dbReference>
<feature type="domain" description="Auxiliary Activity family 9 catalytic" evidence="18">
    <location>
        <begin position="20"/>
        <end position="233"/>
    </location>
</feature>
<comment type="similarity">
    <text evidence="13">Belongs to the polysaccharide monooxygenase AA9 family.</text>
</comment>
<evidence type="ECO:0000256" key="17">
    <source>
        <dbReference type="SAM" id="SignalP"/>
    </source>
</evidence>
<feature type="chain" id="PRO_5041991118" description="lytic cellulose monooxygenase (C4-dehydrogenating)" evidence="17">
    <location>
        <begin position="20"/>
        <end position="324"/>
    </location>
</feature>
<dbReference type="GO" id="GO:0016787">
    <property type="term" value="F:hydrolase activity"/>
    <property type="evidence" value="ECO:0007669"/>
    <property type="project" value="UniProtKB-KW"/>
</dbReference>
<evidence type="ECO:0000256" key="8">
    <source>
        <dbReference type="ARBA" id="ARBA00023008"/>
    </source>
</evidence>
<dbReference type="GO" id="GO:0030245">
    <property type="term" value="P:cellulose catabolic process"/>
    <property type="evidence" value="ECO:0007669"/>
    <property type="project" value="UniProtKB-KW"/>
</dbReference>
<keyword evidence="8" id="KW-0186">Copper</keyword>
<evidence type="ECO:0000256" key="3">
    <source>
        <dbReference type="ARBA" id="ARBA00022525"/>
    </source>
</evidence>
<dbReference type="GO" id="GO:0046872">
    <property type="term" value="F:metal ion binding"/>
    <property type="evidence" value="ECO:0007669"/>
    <property type="project" value="UniProtKB-KW"/>
</dbReference>
<keyword evidence="12" id="KW-0624">Polysaccharide degradation</keyword>
<evidence type="ECO:0000256" key="13">
    <source>
        <dbReference type="ARBA" id="ARBA00044502"/>
    </source>
</evidence>
<keyword evidence="20" id="KW-1185">Reference proteome</keyword>
<evidence type="ECO:0000256" key="12">
    <source>
        <dbReference type="ARBA" id="ARBA00023326"/>
    </source>
</evidence>
<evidence type="ECO:0000256" key="4">
    <source>
        <dbReference type="ARBA" id="ARBA00022723"/>
    </source>
</evidence>
<dbReference type="Gene3D" id="2.70.50.70">
    <property type="match status" value="1"/>
</dbReference>
<feature type="region of interest" description="Disordered" evidence="16">
    <location>
        <begin position="268"/>
        <end position="324"/>
    </location>
</feature>
<dbReference type="EC" id="1.14.99.56" evidence="15"/>
<dbReference type="AlphaFoldDB" id="A0AAE0D5X0"/>
<keyword evidence="9" id="KW-0503">Monooxygenase</keyword>
<comment type="cofactor">
    <cofactor evidence="1">
        <name>Cu(2+)</name>
        <dbReference type="ChEBI" id="CHEBI:29036"/>
    </cofactor>
</comment>
<keyword evidence="19" id="KW-0378">Hydrolase</keyword>
<evidence type="ECO:0000256" key="5">
    <source>
        <dbReference type="ARBA" id="ARBA00022729"/>
    </source>
</evidence>
<name>A0AAE0D5X0_COLKA</name>
<evidence type="ECO:0000256" key="9">
    <source>
        <dbReference type="ARBA" id="ARBA00023033"/>
    </source>
</evidence>
<organism evidence="19 20">
    <name type="scientific">Colletotrichum kahawae</name>
    <name type="common">Coffee berry disease fungus</name>
    <dbReference type="NCBI Taxonomy" id="34407"/>
    <lineage>
        <taxon>Eukaryota</taxon>
        <taxon>Fungi</taxon>
        <taxon>Dikarya</taxon>
        <taxon>Ascomycota</taxon>
        <taxon>Pezizomycotina</taxon>
        <taxon>Sordariomycetes</taxon>
        <taxon>Hypocreomycetidae</taxon>
        <taxon>Glomerellales</taxon>
        <taxon>Glomerellaceae</taxon>
        <taxon>Colletotrichum</taxon>
        <taxon>Colletotrichum gloeosporioides species complex</taxon>
    </lineage>
</organism>
<evidence type="ECO:0000313" key="19">
    <source>
        <dbReference type="EMBL" id="KAK2752011.1"/>
    </source>
</evidence>
<evidence type="ECO:0000259" key="18">
    <source>
        <dbReference type="Pfam" id="PF03443"/>
    </source>
</evidence>
<dbReference type="GO" id="GO:0004497">
    <property type="term" value="F:monooxygenase activity"/>
    <property type="evidence" value="ECO:0007669"/>
    <property type="project" value="UniProtKB-KW"/>
</dbReference>
<feature type="compositionally biased region" description="Low complexity" evidence="16">
    <location>
        <begin position="268"/>
        <end position="308"/>
    </location>
</feature>
<dbReference type="Proteomes" id="UP001281614">
    <property type="component" value="Unassembled WGS sequence"/>
</dbReference>
<accession>A0AAE0D5X0</accession>
<evidence type="ECO:0000256" key="16">
    <source>
        <dbReference type="SAM" id="MobiDB-lite"/>
    </source>
</evidence>
<evidence type="ECO:0000256" key="15">
    <source>
        <dbReference type="ARBA" id="ARBA00047174"/>
    </source>
</evidence>
<evidence type="ECO:0000256" key="6">
    <source>
        <dbReference type="ARBA" id="ARBA00023001"/>
    </source>
</evidence>
<evidence type="ECO:0000256" key="1">
    <source>
        <dbReference type="ARBA" id="ARBA00001973"/>
    </source>
</evidence>
<keyword evidence="10" id="KW-1015">Disulfide bond</keyword>
<dbReference type="PANTHER" id="PTHR33353:SF10">
    <property type="entry name" value="ENDO-BETA-1,4-GLUCANASE D"/>
    <property type="match status" value="1"/>
</dbReference>
<comment type="subcellular location">
    <subcellularLocation>
        <location evidence="2">Secreted</location>
    </subcellularLocation>
</comment>